<dbReference type="SUPFAM" id="SSF53474">
    <property type="entry name" value="alpha/beta-Hydrolases"/>
    <property type="match status" value="1"/>
</dbReference>
<dbReference type="AlphaFoldDB" id="A0A8J3MUI2"/>
<dbReference type="InterPro" id="IPR039069">
    <property type="entry name" value="CE7"/>
</dbReference>
<accession>A0A8J3MUI2</accession>
<reference evidence="4" key="1">
    <citation type="submission" date="2020-10" db="EMBL/GenBank/DDBJ databases">
        <title>Taxonomic study of unclassified bacteria belonging to the class Ktedonobacteria.</title>
        <authorList>
            <person name="Yabe S."/>
            <person name="Wang C.M."/>
            <person name="Zheng Y."/>
            <person name="Sakai Y."/>
            <person name="Cavaletti L."/>
            <person name="Monciardini P."/>
            <person name="Donadio S."/>
        </authorList>
    </citation>
    <scope>NUCLEOTIDE SEQUENCE</scope>
    <source>
        <strain evidence="4">SOSP1-1</strain>
    </source>
</reference>
<protein>
    <submittedName>
        <fullName evidence="4">Acetylxylan esterase</fullName>
    </submittedName>
</protein>
<dbReference type="Pfam" id="PF05448">
    <property type="entry name" value="AXE1"/>
    <property type="match status" value="1"/>
</dbReference>
<evidence type="ECO:0000313" key="4">
    <source>
        <dbReference type="EMBL" id="GHO46648.1"/>
    </source>
</evidence>
<feature type="active site" description="Charge relay system" evidence="1">
    <location>
        <position position="278"/>
    </location>
</feature>
<gene>
    <name evidence="4" type="ORF">KSX_48110</name>
</gene>
<name>A0A8J3MUI2_9CHLR</name>
<feature type="active site" description="Charge relay system" evidence="1">
    <location>
        <position position="307"/>
    </location>
</feature>
<dbReference type="RefSeq" id="WP_220196016.1">
    <property type="nucleotide sequence ID" value="NZ_BNJF01000002.1"/>
</dbReference>
<dbReference type="InterPro" id="IPR008391">
    <property type="entry name" value="AXE1_dom"/>
</dbReference>
<dbReference type="PANTHER" id="PTHR40111">
    <property type="entry name" value="CEPHALOSPORIN-C DEACETYLASE"/>
    <property type="match status" value="1"/>
</dbReference>
<feature type="binding site" evidence="2">
    <location>
        <position position="102"/>
    </location>
    <ligand>
        <name>substrate</name>
    </ligand>
</feature>
<sequence length="328" mass="36866">MLIDMPLQELEQYRPALTAQEDFDAFWQQTLAVSNAQPLDASFELLPTEEYAYVADRVNIYNVHFNGFGEGTRVAGWYLVPKADYRREKDGKIPTIVQYHGYSGGRGLPSAYLHWALQGYAILAVDTRGQDGDTPDNHQYVEGGFVGFMTKGLLQPEHYYYRHVYMDCVRAIDVVRSRPETGPIFITGGSQGGGLTLAVAALAQDKGIVAAMPDVPFLCHFRRSIEIYSAGPYQELVDFWKRRPHTVEESYRTLSYFDGLNFAPRISCPVLLSVALMDTICPPSSGFAVYNHLGGEKSLRVYPFNGHEGGSNIQEQEKYRFVHKLLQG</sequence>
<evidence type="ECO:0000256" key="2">
    <source>
        <dbReference type="PIRSR" id="PIRSR639069-2"/>
    </source>
</evidence>
<keyword evidence="5" id="KW-1185">Reference proteome</keyword>
<evidence type="ECO:0000313" key="5">
    <source>
        <dbReference type="Proteomes" id="UP000612362"/>
    </source>
</evidence>
<evidence type="ECO:0000259" key="3">
    <source>
        <dbReference type="Pfam" id="PF05448"/>
    </source>
</evidence>
<comment type="caution">
    <text evidence="4">The sequence shown here is derived from an EMBL/GenBank/DDBJ whole genome shotgun (WGS) entry which is preliminary data.</text>
</comment>
<proteinExistence type="predicted"/>
<evidence type="ECO:0000256" key="1">
    <source>
        <dbReference type="PIRSR" id="PIRSR639069-1"/>
    </source>
</evidence>
<dbReference type="GO" id="GO:0005976">
    <property type="term" value="P:polysaccharide metabolic process"/>
    <property type="evidence" value="ECO:0007669"/>
    <property type="project" value="TreeGrafter"/>
</dbReference>
<dbReference type="EMBL" id="BNJF01000002">
    <property type="protein sequence ID" value="GHO46648.1"/>
    <property type="molecule type" value="Genomic_DNA"/>
</dbReference>
<dbReference type="PANTHER" id="PTHR40111:SF1">
    <property type="entry name" value="CEPHALOSPORIN-C DEACETYLASE"/>
    <property type="match status" value="1"/>
</dbReference>
<dbReference type="GO" id="GO:0052689">
    <property type="term" value="F:carboxylic ester hydrolase activity"/>
    <property type="evidence" value="ECO:0007669"/>
    <property type="project" value="TreeGrafter"/>
</dbReference>
<feature type="domain" description="Acetyl xylan esterase" evidence="3">
    <location>
        <begin position="2"/>
        <end position="324"/>
    </location>
</feature>
<dbReference type="InterPro" id="IPR029058">
    <property type="entry name" value="AB_hydrolase_fold"/>
</dbReference>
<organism evidence="4 5">
    <name type="scientific">Ktedonospora formicarum</name>
    <dbReference type="NCBI Taxonomy" id="2778364"/>
    <lineage>
        <taxon>Bacteria</taxon>
        <taxon>Bacillati</taxon>
        <taxon>Chloroflexota</taxon>
        <taxon>Ktedonobacteria</taxon>
        <taxon>Ktedonobacterales</taxon>
        <taxon>Ktedonobacteraceae</taxon>
        <taxon>Ktedonospora</taxon>
    </lineage>
</organism>
<feature type="active site" description="Nucleophile" evidence="1">
    <location>
        <position position="190"/>
    </location>
</feature>
<dbReference type="Gene3D" id="3.40.50.1820">
    <property type="entry name" value="alpha/beta hydrolase"/>
    <property type="match status" value="1"/>
</dbReference>
<dbReference type="Proteomes" id="UP000612362">
    <property type="component" value="Unassembled WGS sequence"/>
</dbReference>